<proteinExistence type="predicted"/>
<protein>
    <submittedName>
        <fullName evidence="1">Uncharacterized protein</fullName>
    </submittedName>
</protein>
<reference evidence="1" key="1">
    <citation type="submission" date="2020-05" db="EMBL/GenBank/DDBJ databases">
        <title>Isolation and characterization of the novel bacteriophage AXL3 against Stenotrophomonas maltophilia.</title>
        <authorList>
            <person name="McCutcheon J.G."/>
            <person name="Lin A."/>
            <person name="Dennis J."/>
        </authorList>
    </citation>
    <scope>NUCLEOTIDE SEQUENCE [LARGE SCALE GENOMIC DNA]</scope>
</reference>
<gene>
    <name evidence="1" type="ORF">AXL3_36</name>
</gene>
<keyword evidence="2" id="KW-1185">Reference proteome</keyword>
<dbReference type="Proteomes" id="UP000509379">
    <property type="component" value="Segment"/>
</dbReference>
<accession>A0A7D4XK08</accession>
<dbReference type="EMBL" id="MT536174">
    <property type="protein sequence ID" value="QKW95611.1"/>
    <property type="molecule type" value="Genomic_DNA"/>
</dbReference>
<evidence type="ECO:0000313" key="1">
    <source>
        <dbReference type="EMBL" id="QKW95611.1"/>
    </source>
</evidence>
<sequence length="91" mass="10698">MAYDAMNESMLANAYNNWLNEHRKEQKLVVYPQATLEKYTHDGLRNAGYTVISLDCVTTAELKRAMEWYKQNTDWSAFKRKDWQAAMDSLN</sequence>
<evidence type="ECO:0000313" key="2">
    <source>
        <dbReference type="Proteomes" id="UP000509379"/>
    </source>
</evidence>
<organism evidence="1 2">
    <name type="scientific">Stenotrophomonas phage vB_SmaS-AXL_3</name>
    <dbReference type="NCBI Taxonomy" id="2740427"/>
    <lineage>
        <taxon>Viruses</taxon>
        <taxon>Duplodnaviria</taxon>
        <taxon>Heunggongvirae</taxon>
        <taxon>Uroviricota</taxon>
        <taxon>Caudoviricetes</taxon>
        <taxon>Axeltriavirus</taxon>
        <taxon>Axeltriavirus AXL3</taxon>
    </lineage>
</organism>
<name>A0A7D4XK08_9CAUD</name>